<dbReference type="InterPro" id="IPR018035">
    <property type="entry name" value="Flagellar_FliH/T3SS_HrpE"/>
</dbReference>
<name>A0A0A1F7J0_9BURK</name>
<dbReference type="HOGENOM" id="CLU_1376539_0_0_4"/>
<proteinExistence type="predicted"/>
<accession>A0A0A1F7J0</accession>
<dbReference type="EMBL" id="CP009962">
    <property type="protein sequence ID" value="AIY39654.1"/>
    <property type="molecule type" value="Genomic_DNA"/>
</dbReference>
<feature type="domain" description="Flagellar assembly protein FliH/Type III secretion system HrpE" evidence="1">
    <location>
        <begin position="70"/>
        <end position="172"/>
    </location>
</feature>
<protein>
    <recommendedName>
        <fullName evidence="1">Flagellar assembly protein FliH/Type III secretion system HrpE domain-containing protein</fullName>
    </recommendedName>
</protein>
<dbReference type="STRING" id="279058.LT85_0494"/>
<organism evidence="2 3">
    <name type="scientific">Collimonas arenae</name>
    <dbReference type="NCBI Taxonomy" id="279058"/>
    <lineage>
        <taxon>Bacteria</taxon>
        <taxon>Pseudomonadati</taxon>
        <taxon>Pseudomonadota</taxon>
        <taxon>Betaproteobacteria</taxon>
        <taxon>Burkholderiales</taxon>
        <taxon>Oxalobacteraceae</taxon>
        <taxon>Collimonas</taxon>
    </lineage>
</organism>
<evidence type="ECO:0000313" key="3">
    <source>
        <dbReference type="Proteomes" id="UP000030302"/>
    </source>
</evidence>
<dbReference type="KEGG" id="care:LT85_0494"/>
<reference evidence="3" key="1">
    <citation type="journal article" date="2014" name="Soil Biol. Biochem.">
        <title>Structure and function of bacterial communities in ageing soils: Insights from the Mendocino ecological staircase.</title>
        <authorList>
            <person name="Uroz S."/>
            <person name="Tech J.J."/>
            <person name="Sawaya N.A."/>
            <person name="Frey-Klett P."/>
            <person name="Leveau J.H.J."/>
        </authorList>
    </citation>
    <scope>NUCLEOTIDE SEQUENCE [LARGE SCALE GENOMIC DNA]</scope>
    <source>
        <strain evidence="3">Cal35</strain>
    </source>
</reference>
<dbReference type="Proteomes" id="UP000030302">
    <property type="component" value="Chromosome"/>
</dbReference>
<dbReference type="OrthoDB" id="9115048at2"/>
<sequence>MQFCVDVVSVPSQLRAHDGVLRASAIAVTSDAAAAAAAIMEDAVAKAQALARQADADAQAAVHEAECSTIEQAGHLLQTLQQRHAALLDGAQQIVVDLAQALFERLVGELTPRERVVAGLRLLLVEAPPKLVSPMLRVHPDDIALLPEIDWELKADPGMPRGCCRLEADSGEWSVSFDAAVAALKSAFIKAVAAPSADGEAER</sequence>
<evidence type="ECO:0000313" key="2">
    <source>
        <dbReference type="EMBL" id="AIY39654.1"/>
    </source>
</evidence>
<gene>
    <name evidence="2" type="ORF">LT85_0494</name>
</gene>
<keyword evidence="3" id="KW-1185">Reference proteome</keyword>
<evidence type="ECO:0000259" key="1">
    <source>
        <dbReference type="Pfam" id="PF02108"/>
    </source>
</evidence>
<dbReference type="RefSeq" id="WP_038484833.1">
    <property type="nucleotide sequence ID" value="NZ_CP009962.1"/>
</dbReference>
<dbReference type="Pfam" id="PF02108">
    <property type="entry name" value="FliH"/>
    <property type="match status" value="1"/>
</dbReference>
<dbReference type="AlphaFoldDB" id="A0A0A1F7J0"/>